<feature type="transmembrane region" description="Helical" evidence="1">
    <location>
        <begin position="7"/>
        <end position="30"/>
    </location>
</feature>
<dbReference type="Pfam" id="PF11188">
    <property type="entry name" value="DUF2975"/>
    <property type="match status" value="1"/>
</dbReference>
<keyword evidence="1" id="KW-0472">Membrane</keyword>
<dbReference type="InterPro" id="IPR021354">
    <property type="entry name" value="DUF2975"/>
</dbReference>
<evidence type="ECO:0000313" key="2">
    <source>
        <dbReference type="EMBL" id="PZV84554.1"/>
    </source>
</evidence>
<dbReference type="EMBL" id="QKTX01000004">
    <property type="protein sequence ID" value="PZV84554.1"/>
    <property type="molecule type" value="Genomic_DNA"/>
</dbReference>
<keyword evidence="3" id="KW-1185">Reference proteome</keyword>
<accession>A0A326RVZ2</accession>
<gene>
    <name evidence="2" type="ORF">CLV31_104205</name>
</gene>
<feature type="transmembrane region" description="Helical" evidence="1">
    <location>
        <begin position="219"/>
        <end position="237"/>
    </location>
</feature>
<proteinExistence type="predicted"/>
<protein>
    <recommendedName>
        <fullName evidence="4">DUF2975 family protein</fullName>
    </recommendedName>
</protein>
<sequence length="251" mass="29174">MKITKLLLWFSYISFAGSLCIILFLGNFFLERDFNNQEGEKESLAGVVSKSITSKFELPMNLNVEYYFRIKNGKLLVDSYFLKIQKKFLTNVAQVQNVKKSEDYPMPLQENLYTMPDTDTYLYIPIPYSSIKAAIIIFKFYFFLASIFLLAAIFLTIRFLQNCEKGHFFIQSNITFIRVISYLGIGYSLMDYGIQWITFKILNNSFSEFPLNINSALDFNWAYVIASLFLLLIIQAFSEGIKLKEEQSLTI</sequence>
<reference evidence="2 3" key="1">
    <citation type="submission" date="2018-06" db="EMBL/GenBank/DDBJ databases">
        <title>Genomic Encyclopedia of Archaeal and Bacterial Type Strains, Phase II (KMG-II): from individual species to whole genera.</title>
        <authorList>
            <person name="Goeker M."/>
        </authorList>
    </citation>
    <scope>NUCLEOTIDE SEQUENCE [LARGE SCALE GENOMIC DNA]</scope>
    <source>
        <strain evidence="2 3">T4</strain>
    </source>
</reference>
<keyword evidence="1" id="KW-0812">Transmembrane</keyword>
<organism evidence="2 3">
    <name type="scientific">Algoriphagus aquaeductus</name>
    <dbReference type="NCBI Taxonomy" id="475299"/>
    <lineage>
        <taxon>Bacteria</taxon>
        <taxon>Pseudomonadati</taxon>
        <taxon>Bacteroidota</taxon>
        <taxon>Cytophagia</taxon>
        <taxon>Cytophagales</taxon>
        <taxon>Cyclobacteriaceae</taxon>
        <taxon>Algoriphagus</taxon>
    </lineage>
</organism>
<dbReference type="RefSeq" id="WP_111392219.1">
    <property type="nucleotide sequence ID" value="NZ_QKTX01000004.1"/>
</dbReference>
<feature type="transmembrane region" description="Helical" evidence="1">
    <location>
        <begin position="176"/>
        <end position="199"/>
    </location>
</feature>
<evidence type="ECO:0008006" key="4">
    <source>
        <dbReference type="Google" id="ProtNLM"/>
    </source>
</evidence>
<evidence type="ECO:0000256" key="1">
    <source>
        <dbReference type="SAM" id="Phobius"/>
    </source>
</evidence>
<dbReference type="OrthoDB" id="823911at2"/>
<name>A0A326RVZ2_9BACT</name>
<evidence type="ECO:0000313" key="3">
    <source>
        <dbReference type="Proteomes" id="UP000248917"/>
    </source>
</evidence>
<keyword evidence="1" id="KW-1133">Transmembrane helix</keyword>
<dbReference type="Proteomes" id="UP000248917">
    <property type="component" value="Unassembled WGS sequence"/>
</dbReference>
<comment type="caution">
    <text evidence="2">The sequence shown here is derived from an EMBL/GenBank/DDBJ whole genome shotgun (WGS) entry which is preliminary data.</text>
</comment>
<feature type="transmembrane region" description="Helical" evidence="1">
    <location>
        <begin position="133"/>
        <end position="155"/>
    </location>
</feature>
<dbReference type="AlphaFoldDB" id="A0A326RVZ2"/>